<sequence>MDRHGEPPAGLDDTGSRARFVPAPEPRISARPSTMRGPPAHPDGPAARNWFAGRPGECCSSLAAEDEEDGNSWRVVQADWL</sequence>
<dbReference type="Proteomes" id="UP000218554">
    <property type="component" value="Chromosome"/>
</dbReference>
<dbReference type="AlphaFoldDB" id="A0AAD1C5B1"/>
<proteinExistence type="predicted"/>
<accession>A0AAD1C5B1</accession>
<evidence type="ECO:0000313" key="3">
    <source>
        <dbReference type="Proteomes" id="UP000218554"/>
    </source>
</evidence>
<reference evidence="2 3" key="2">
    <citation type="journal article" date="2017" name="Int. J. Syst. Evol. Microbiol.">
        <title>Pseudomonas furukawaii sp. nov., a polychlorinated biphenyl-degrading bacterium isolated from biphenyl-contaminated soil in Japan.</title>
        <authorList>
            <person name="Kimura N."/>
            <person name="Watanabe T."/>
            <person name="Suenaga H."/>
            <person name="Fujihara H."/>
            <person name="Futagami T."/>
            <person name="Goto M."/>
            <person name="Hanada S."/>
            <person name="Hirose J."/>
        </authorList>
    </citation>
    <scope>NUCLEOTIDE SEQUENCE [LARGE SCALE GENOMIC DNA]</scope>
    <source>
        <strain evidence="3">DSM 10086 / NBRC 110670 / KF707</strain>
    </source>
</reference>
<organism evidence="2 3">
    <name type="scientific">Metapseudomonas furukawaii</name>
    <name type="common">Pseudomonas furukawaii</name>
    <dbReference type="NCBI Taxonomy" id="1149133"/>
    <lineage>
        <taxon>Bacteria</taxon>
        <taxon>Pseudomonadati</taxon>
        <taxon>Pseudomonadota</taxon>
        <taxon>Gammaproteobacteria</taxon>
        <taxon>Pseudomonadales</taxon>
        <taxon>Pseudomonadaceae</taxon>
        <taxon>Metapseudomonas</taxon>
    </lineage>
</organism>
<protein>
    <submittedName>
        <fullName evidence="2">Uncharacterized protein</fullName>
    </submittedName>
</protein>
<dbReference type="EMBL" id="AP014862">
    <property type="protein sequence ID" value="BAU76866.1"/>
    <property type="molecule type" value="Genomic_DNA"/>
</dbReference>
<name>A0AAD1C5B1_METFU</name>
<evidence type="ECO:0000313" key="2">
    <source>
        <dbReference type="EMBL" id="BAU76866.1"/>
    </source>
</evidence>
<reference evidence="3" key="1">
    <citation type="submission" date="2015-05" db="EMBL/GenBank/DDBJ databases">
        <title>Draft genome sequencing of a biphenyl-degrading bacterium, Pseudomonas balearica KF707 (=NBRC110670).</title>
        <authorList>
            <person name="Kimura N."/>
            <person name="Hirose J."/>
            <person name="Watanabe T."/>
            <person name="Suenaga H."/>
            <person name="Fujihara H."/>
            <person name="Noguchi M."/>
            <person name="Hashimoto M."/>
            <person name="Shimodaira J."/>
            <person name="Tsuchikane K."/>
            <person name="Hosoyama A."/>
            <person name="Yamazoe A."/>
            <person name="Fujita N."/>
            <person name="Furukawa K."/>
        </authorList>
    </citation>
    <scope>NUCLEOTIDE SEQUENCE [LARGE SCALE GENOMIC DNA]</scope>
    <source>
        <strain evidence="3">DSM 10086 / NBRC 110670 / KF707</strain>
    </source>
</reference>
<gene>
    <name evidence="2" type="ORF">KF707C_51780</name>
</gene>
<dbReference type="KEGG" id="pfuw:KF707C_51780"/>
<keyword evidence="3" id="KW-1185">Reference proteome</keyword>
<feature type="region of interest" description="Disordered" evidence="1">
    <location>
        <begin position="1"/>
        <end position="45"/>
    </location>
</feature>
<evidence type="ECO:0000256" key="1">
    <source>
        <dbReference type="SAM" id="MobiDB-lite"/>
    </source>
</evidence>